<evidence type="ECO:0000313" key="4">
    <source>
        <dbReference type="Proteomes" id="UP001380186"/>
    </source>
</evidence>
<dbReference type="InterPro" id="IPR058074">
    <property type="entry name" value="Bacteriocin-like"/>
</dbReference>
<keyword evidence="4" id="KW-1185">Reference proteome</keyword>
<gene>
    <name evidence="1" type="ORF">CRDW_00390</name>
    <name evidence="2" type="ORF">SAMN05421785_106176</name>
</gene>
<sequence length="49" mass="5248">MKNLKKVSREEMKSIAGGGLVRNCSNKCCPDDGKPRCPGLICLAVLCPN</sequence>
<dbReference type="Proteomes" id="UP000185781">
    <property type="component" value="Unassembled WGS sequence"/>
</dbReference>
<dbReference type="NCBIfam" id="NF047798">
    <property type="entry name" value="leader_Chryseo"/>
    <property type="match status" value="1"/>
</dbReference>
<dbReference type="EMBL" id="FTOV01000006">
    <property type="protein sequence ID" value="SIT08720.1"/>
    <property type="molecule type" value="Genomic_DNA"/>
</dbReference>
<evidence type="ECO:0000313" key="1">
    <source>
        <dbReference type="EMBL" id="BEV02665.1"/>
    </source>
</evidence>
<evidence type="ECO:0000313" key="2">
    <source>
        <dbReference type="EMBL" id="SIT08720.1"/>
    </source>
</evidence>
<dbReference type="AlphaFoldDB" id="A0A1N7PDX1"/>
<organism evidence="2 3">
    <name type="scientific">Chryseobacterium gambrini</name>
    <dbReference type="NCBI Taxonomy" id="373672"/>
    <lineage>
        <taxon>Bacteria</taxon>
        <taxon>Pseudomonadati</taxon>
        <taxon>Bacteroidota</taxon>
        <taxon>Flavobacteriia</taxon>
        <taxon>Flavobacteriales</taxon>
        <taxon>Weeksellaceae</taxon>
        <taxon>Chryseobacterium group</taxon>
        <taxon>Chryseobacterium</taxon>
    </lineage>
</organism>
<evidence type="ECO:0000313" key="3">
    <source>
        <dbReference type="Proteomes" id="UP000185781"/>
    </source>
</evidence>
<reference evidence="1 4" key="2">
    <citation type="journal article" date="2020" name="Microbes Environ.">
        <title>Synthetic bacterial community of duckweed: a simple and stable system to study plant-microbe interactions.</title>
        <authorList>
            <person name="Ishizawa H."/>
            <person name="Tada M."/>
            <person name="Kuroda M."/>
            <person name="Inoue D."/>
            <person name="Futamata H."/>
            <person name="Ike M."/>
        </authorList>
    </citation>
    <scope>NUCLEOTIDE SEQUENCE [LARGE SCALE GENOMIC DNA]</scope>
    <source>
        <strain evidence="1 4">DW100</strain>
    </source>
</reference>
<dbReference type="RefSeq" id="WP_165796727.1">
    <property type="nucleotide sequence ID" value="NZ_AP029022.1"/>
</dbReference>
<protein>
    <submittedName>
        <fullName evidence="2">Uncharacterized protein</fullName>
    </submittedName>
</protein>
<name>A0A1N7PDX1_9FLAO</name>
<reference evidence="1" key="3">
    <citation type="submission" date="2023-12" db="EMBL/GenBank/DDBJ databases">
        <title>Complete genome sequences of six duckweed-associated bacterial strains for studying community assembly in synthetic plant microbiome.</title>
        <authorList>
            <person name="Ishizawa H."/>
            <person name="Tada M."/>
            <person name="Tashiro Y."/>
            <person name="Kuroda M."/>
            <person name="Inoue D."/>
            <person name="Dohra H."/>
            <person name="Futamata H."/>
            <person name="Ike M."/>
        </authorList>
    </citation>
    <scope>NUCLEOTIDE SEQUENCE</scope>
    <source>
        <strain evidence="1">DW100</strain>
    </source>
</reference>
<reference evidence="2 3" key="1">
    <citation type="submission" date="2017-01" db="EMBL/GenBank/DDBJ databases">
        <authorList>
            <person name="Mah S.A."/>
            <person name="Swanson W.J."/>
            <person name="Moy G.W."/>
            <person name="Vacquier V.D."/>
        </authorList>
    </citation>
    <scope>NUCLEOTIDE SEQUENCE [LARGE SCALE GENOMIC DNA]</scope>
    <source>
        <strain evidence="2 3">DSM 18014</strain>
    </source>
</reference>
<dbReference type="Proteomes" id="UP001380186">
    <property type="component" value="Chromosome"/>
</dbReference>
<accession>A0A1N7PDX1</accession>
<dbReference type="EMBL" id="AP029022">
    <property type="protein sequence ID" value="BEV02665.1"/>
    <property type="molecule type" value="Genomic_DNA"/>
</dbReference>
<proteinExistence type="predicted"/>